<protein>
    <submittedName>
        <fullName evidence="9">TolC family protein</fullName>
    </submittedName>
</protein>
<keyword evidence="6" id="KW-0472">Membrane</keyword>
<dbReference type="InterPro" id="IPR051906">
    <property type="entry name" value="TolC-like"/>
</dbReference>
<dbReference type="PANTHER" id="PTHR30026:SF20">
    <property type="entry name" value="OUTER MEMBRANE PROTEIN TOLC"/>
    <property type="match status" value="1"/>
</dbReference>
<gene>
    <name evidence="9" type="ORF">ACFOW7_14575</name>
</gene>
<evidence type="ECO:0000256" key="7">
    <source>
        <dbReference type="ARBA" id="ARBA00023237"/>
    </source>
</evidence>
<comment type="similarity">
    <text evidence="2">Belongs to the outer membrane factor (OMF) (TC 1.B.17) family.</text>
</comment>
<evidence type="ECO:0000313" key="10">
    <source>
        <dbReference type="Proteomes" id="UP001595791"/>
    </source>
</evidence>
<evidence type="ECO:0000256" key="4">
    <source>
        <dbReference type="ARBA" id="ARBA00022452"/>
    </source>
</evidence>
<keyword evidence="8" id="KW-0175">Coiled coil</keyword>
<dbReference type="PANTHER" id="PTHR30026">
    <property type="entry name" value="OUTER MEMBRANE PROTEIN TOLC"/>
    <property type="match status" value="1"/>
</dbReference>
<keyword evidence="10" id="KW-1185">Reference proteome</keyword>
<dbReference type="Gene3D" id="1.20.1600.10">
    <property type="entry name" value="Outer membrane efflux proteins (OEP)"/>
    <property type="match status" value="1"/>
</dbReference>
<reference evidence="10" key="1">
    <citation type="journal article" date="2019" name="Int. J. Syst. Evol. Microbiol.">
        <title>The Global Catalogue of Microorganisms (GCM) 10K type strain sequencing project: providing services to taxonomists for standard genome sequencing and annotation.</title>
        <authorList>
            <consortium name="The Broad Institute Genomics Platform"/>
            <consortium name="The Broad Institute Genome Sequencing Center for Infectious Disease"/>
            <person name="Wu L."/>
            <person name="Ma J."/>
        </authorList>
    </citation>
    <scope>NUCLEOTIDE SEQUENCE [LARGE SCALE GENOMIC DNA]</scope>
    <source>
        <strain evidence="10">LMG 29894</strain>
    </source>
</reference>
<evidence type="ECO:0000256" key="8">
    <source>
        <dbReference type="SAM" id="Coils"/>
    </source>
</evidence>
<organism evidence="9 10">
    <name type="scientific">Chitinimonas lacunae</name>
    <dbReference type="NCBI Taxonomy" id="1963018"/>
    <lineage>
        <taxon>Bacteria</taxon>
        <taxon>Pseudomonadati</taxon>
        <taxon>Pseudomonadota</taxon>
        <taxon>Betaproteobacteria</taxon>
        <taxon>Neisseriales</taxon>
        <taxon>Chitinibacteraceae</taxon>
        <taxon>Chitinimonas</taxon>
    </lineage>
</organism>
<dbReference type="Proteomes" id="UP001595791">
    <property type="component" value="Unassembled WGS sequence"/>
</dbReference>
<evidence type="ECO:0000256" key="3">
    <source>
        <dbReference type="ARBA" id="ARBA00022448"/>
    </source>
</evidence>
<dbReference type="Pfam" id="PF02321">
    <property type="entry name" value="OEP"/>
    <property type="match status" value="1"/>
</dbReference>
<proteinExistence type="inferred from homology"/>
<dbReference type="InterPro" id="IPR003423">
    <property type="entry name" value="OMP_efflux"/>
</dbReference>
<evidence type="ECO:0000313" key="9">
    <source>
        <dbReference type="EMBL" id="MFC4160562.1"/>
    </source>
</evidence>
<accession>A0ABV8MQV6</accession>
<feature type="coiled-coil region" evidence="8">
    <location>
        <begin position="307"/>
        <end position="359"/>
    </location>
</feature>
<name>A0ABV8MQV6_9NEIS</name>
<evidence type="ECO:0000256" key="5">
    <source>
        <dbReference type="ARBA" id="ARBA00022692"/>
    </source>
</evidence>
<keyword evidence="5" id="KW-0812">Transmembrane</keyword>
<evidence type="ECO:0000256" key="6">
    <source>
        <dbReference type="ARBA" id="ARBA00023136"/>
    </source>
</evidence>
<keyword evidence="4" id="KW-1134">Transmembrane beta strand</keyword>
<comment type="subcellular location">
    <subcellularLocation>
        <location evidence="1">Cell outer membrane</location>
    </subcellularLocation>
</comment>
<comment type="caution">
    <text evidence="9">The sequence shown here is derived from an EMBL/GenBank/DDBJ whole genome shotgun (WGS) entry which is preliminary data.</text>
</comment>
<dbReference type="SUPFAM" id="SSF56954">
    <property type="entry name" value="Outer membrane efflux proteins (OEP)"/>
    <property type="match status" value="1"/>
</dbReference>
<evidence type="ECO:0000256" key="1">
    <source>
        <dbReference type="ARBA" id="ARBA00004442"/>
    </source>
</evidence>
<keyword evidence="3" id="KW-0813">Transport</keyword>
<dbReference type="RefSeq" id="WP_378165525.1">
    <property type="nucleotide sequence ID" value="NZ_JBHSBU010000001.1"/>
</dbReference>
<keyword evidence="7" id="KW-0998">Cell outer membrane</keyword>
<evidence type="ECO:0000256" key="2">
    <source>
        <dbReference type="ARBA" id="ARBA00007613"/>
    </source>
</evidence>
<dbReference type="EMBL" id="JBHSBU010000001">
    <property type="protein sequence ID" value="MFC4160562.1"/>
    <property type="molecule type" value="Genomic_DNA"/>
</dbReference>
<sequence length="413" mass="46566">MHLRHYLLTIFWLLPSAIGADLQQAFEHAWLQQPQARAHSVREDELSARAAAAQAWSPQPPTLGLMHRNDRVDRKQGLREWEVEMAFPLWQAGERRQQQAVVTAEREAYRTAQDEHRWRFAGQVREAWWRLHLVASEALIAKRRLQESATLAEDLGRRLQAGAAARLEYNQAQMNRQSAQMAQASAESVWQRALNDWQALTQTPVPAILRGDEIASPSESLTADPLPRTDHLVPAHLDRHPALLAAGQRLALGQARLALVGVNLRESPELSLALTRERQNRLDSYAQQLTLRLKIPFGGDLRNHPRQAAARADLIEAQTALEQLRQQVLADISSAAIELRQQQAAIALASERLQLAQDNFKLQDTAYRLGHIDLATRLRAEGERFDAEQGLARARFETARAISRYNQALGVLP</sequence>